<reference evidence="3 4" key="1">
    <citation type="submission" date="2017-12" db="EMBL/GenBank/DDBJ databases">
        <title>Sequencing, de novo assembly and annotation of complete genome of a new Thraustochytrid species, strain FCC1311.</title>
        <authorList>
            <person name="Sedici K."/>
            <person name="Godart F."/>
            <person name="Aiese Cigliano R."/>
            <person name="Sanseverino W."/>
            <person name="Barakat M."/>
            <person name="Ortet P."/>
            <person name="Marechal E."/>
            <person name="Cagnac O."/>
            <person name="Amato A."/>
        </authorList>
    </citation>
    <scope>NUCLEOTIDE SEQUENCE [LARGE SCALE GENOMIC DNA]</scope>
</reference>
<feature type="non-terminal residue" evidence="3">
    <location>
        <position position="106"/>
    </location>
</feature>
<dbReference type="InterPro" id="IPR000788">
    <property type="entry name" value="RNR_lg_C"/>
</dbReference>
<proteinExistence type="inferred from homology"/>
<dbReference type="InterPro" id="IPR039718">
    <property type="entry name" value="Rrm1"/>
</dbReference>
<feature type="domain" description="Ribonucleotide reductase large subunit C-terminal" evidence="2">
    <location>
        <begin position="1"/>
        <end position="106"/>
    </location>
</feature>
<accession>A0A2R5FFU1</accession>
<dbReference type="Pfam" id="PF02867">
    <property type="entry name" value="Ribonuc_red_lgC"/>
    <property type="match status" value="1"/>
</dbReference>
<name>A0A2R5FFU1_9STRA</name>
<evidence type="ECO:0000313" key="4">
    <source>
        <dbReference type="Proteomes" id="UP000241890"/>
    </source>
</evidence>
<dbReference type="OrthoDB" id="3000483at2759"/>
<dbReference type="GO" id="GO:0005971">
    <property type="term" value="C:ribonucleoside-diphosphate reductase complex"/>
    <property type="evidence" value="ECO:0007669"/>
    <property type="project" value="TreeGrafter"/>
</dbReference>
<dbReference type="Gene3D" id="3.20.70.20">
    <property type="match status" value="1"/>
</dbReference>
<dbReference type="GO" id="GO:0004748">
    <property type="term" value="F:ribonucleoside-diphosphate reductase activity, thioredoxin disulfide as acceptor"/>
    <property type="evidence" value="ECO:0007669"/>
    <property type="project" value="TreeGrafter"/>
</dbReference>
<dbReference type="AlphaFoldDB" id="A0A2R5FFU1"/>
<organism evidence="3 4">
    <name type="scientific">Hondaea fermentalgiana</name>
    <dbReference type="NCBI Taxonomy" id="2315210"/>
    <lineage>
        <taxon>Eukaryota</taxon>
        <taxon>Sar</taxon>
        <taxon>Stramenopiles</taxon>
        <taxon>Bigyra</taxon>
        <taxon>Labyrinthulomycetes</taxon>
        <taxon>Thraustochytrida</taxon>
        <taxon>Thraustochytriidae</taxon>
        <taxon>Hondaea</taxon>
    </lineage>
</organism>
<comment type="caution">
    <text evidence="3">The sequence shown here is derived from an EMBL/GenBank/DDBJ whole genome shotgun (WGS) entry which is preliminary data.</text>
</comment>
<evidence type="ECO:0000259" key="2">
    <source>
        <dbReference type="Pfam" id="PF02867"/>
    </source>
</evidence>
<dbReference type="GO" id="GO:0009263">
    <property type="term" value="P:deoxyribonucleotide biosynthetic process"/>
    <property type="evidence" value="ECO:0007669"/>
    <property type="project" value="TreeGrafter"/>
</dbReference>
<dbReference type="SUPFAM" id="SSF51998">
    <property type="entry name" value="PFL-like glycyl radical enzymes"/>
    <property type="match status" value="1"/>
</dbReference>
<dbReference type="InParanoid" id="A0A2R5FFU1"/>
<evidence type="ECO:0000313" key="3">
    <source>
        <dbReference type="EMBL" id="GBG16108.1"/>
    </source>
</evidence>
<sequence>MESGVPYITNKDQVNRMANQRNVGPVISSNLCNEIVQHSSPEETAVCNLARLCLVRFFDETTRDVDYRKLAEFAGYAIEALNNVIDRSVYPTPCAERSNMRHRPLG</sequence>
<dbReference type="PANTHER" id="PTHR11573:SF6">
    <property type="entry name" value="RIBONUCLEOSIDE-DIPHOSPHATE REDUCTASE LARGE SUBUNIT"/>
    <property type="match status" value="1"/>
</dbReference>
<evidence type="ECO:0000256" key="1">
    <source>
        <dbReference type="ARBA" id="ARBA00010406"/>
    </source>
</evidence>
<dbReference type="EMBL" id="BEYU01002192">
    <property type="protein sequence ID" value="GBG16108.1"/>
    <property type="molecule type" value="Genomic_DNA"/>
</dbReference>
<dbReference type="Proteomes" id="UP000241890">
    <property type="component" value="Unassembled WGS sequence"/>
</dbReference>
<comment type="similarity">
    <text evidence="1">Belongs to the ribonucleoside diphosphate reductase large chain family.</text>
</comment>
<keyword evidence="4" id="KW-1185">Reference proteome</keyword>
<dbReference type="PANTHER" id="PTHR11573">
    <property type="entry name" value="RIBONUCLEOSIDE-DIPHOSPHATE REDUCTASE LARGE CHAIN"/>
    <property type="match status" value="1"/>
</dbReference>
<protein>
    <submittedName>
        <fullName evidence="3">Ribonucleoside-diphosphate reductase large subunit</fullName>
    </submittedName>
</protein>
<dbReference type="PRINTS" id="PR01183">
    <property type="entry name" value="RIBORDTASEM1"/>
</dbReference>
<dbReference type="GO" id="GO:0005524">
    <property type="term" value="F:ATP binding"/>
    <property type="evidence" value="ECO:0007669"/>
    <property type="project" value="TreeGrafter"/>
</dbReference>
<gene>
    <name evidence="3" type="ORF">FCC1311_118542</name>
</gene>